<feature type="transmembrane region" description="Helical" evidence="5">
    <location>
        <begin position="295"/>
        <end position="312"/>
    </location>
</feature>
<evidence type="ECO:0000256" key="1">
    <source>
        <dbReference type="ARBA" id="ARBA00004141"/>
    </source>
</evidence>
<organism evidence="7 8">
    <name type="scientific">Arthrobacter yangruifuii</name>
    <dbReference type="NCBI Taxonomy" id="2606616"/>
    <lineage>
        <taxon>Bacteria</taxon>
        <taxon>Bacillati</taxon>
        <taxon>Actinomycetota</taxon>
        <taxon>Actinomycetes</taxon>
        <taxon>Micrococcales</taxon>
        <taxon>Micrococcaceae</taxon>
        <taxon>Arthrobacter</taxon>
    </lineage>
</organism>
<dbReference type="EMBL" id="VTFX01000004">
    <property type="protein sequence ID" value="KAD3632916.1"/>
    <property type="molecule type" value="Genomic_DNA"/>
</dbReference>
<feature type="transmembrane region" description="Helical" evidence="5">
    <location>
        <begin position="161"/>
        <end position="182"/>
    </location>
</feature>
<keyword evidence="8" id="KW-1185">Reference proteome</keyword>
<feature type="transmembrane region" description="Helical" evidence="5">
    <location>
        <begin position="339"/>
        <end position="358"/>
    </location>
</feature>
<dbReference type="InterPro" id="IPR013525">
    <property type="entry name" value="ABC2_TM"/>
</dbReference>
<evidence type="ECO:0000256" key="5">
    <source>
        <dbReference type="SAM" id="Phobius"/>
    </source>
</evidence>
<feature type="transmembrane region" description="Helical" evidence="5">
    <location>
        <begin position="499"/>
        <end position="522"/>
    </location>
</feature>
<feature type="transmembrane region" description="Helical" evidence="5">
    <location>
        <begin position="23"/>
        <end position="45"/>
    </location>
</feature>
<dbReference type="GO" id="GO:0016020">
    <property type="term" value="C:membrane"/>
    <property type="evidence" value="ECO:0007669"/>
    <property type="project" value="UniProtKB-SubCell"/>
</dbReference>
<keyword evidence="4 5" id="KW-0472">Membrane</keyword>
<keyword evidence="2 5" id="KW-0812">Transmembrane</keyword>
<protein>
    <submittedName>
        <fullName evidence="7">Multidrug ABC transporter permease</fullName>
    </submittedName>
</protein>
<accession>A0A5N6MHG6</accession>
<dbReference type="Pfam" id="PF01061">
    <property type="entry name" value="ABC2_membrane"/>
    <property type="match status" value="1"/>
</dbReference>
<evidence type="ECO:0000256" key="4">
    <source>
        <dbReference type="ARBA" id="ARBA00023136"/>
    </source>
</evidence>
<evidence type="ECO:0000259" key="6">
    <source>
        <dbReference type="Pfam" id="PF01061"/>
    </source>
</evidence>
<dbReference type="Proteomes" id="UP000326852">
    <property type="component" value="Unassembled WGS sequence"/>
</dbReference>
<feature type="domain" description="ABC-2 type transporter transmembrane" evidence="6">
    <location>
        <begin position="63"/>
        <end position="229"/>
    </location>
</feature>
<dbReference type="RefSeq" id="WP_152272166.1">
    <property type="nucleotide sequence ID" value="NZ_VTFX01000004.1"/>
</dbReference>
<name>A0A5N6MHG6_9MICC</name>
<dbReference type="AlphaFoldDB" id="A0A5N6MHG6"/>
<gene>
    <name evidence="7" type="ORF">GD627_08650</name>
</gene>
<keyword evidence="3 5" id="KW-1133">Transmembrane helix</keyword>
<feature type="transmembrane region" description="Helical" evidence="5">
    <location>
        <begin position="52"/>
        <end position="71"/>
    </location>
</feature>
<comment type="subcellular location">
    <subcellularLocation>
        <location evidence="1">Membrane</location>
        <topology evidence="1">Multi-pass membrane protein</topology>
    </subcellularLocation>
</comment>
<evidence type="ECO:0000256" key="3">
    <source>
        <dbReference type="ARBA" id="ARBA00022989"/>
    </source>
</evidence>
<proteinExistence type="predicted"/>
<dbReference type="GO" id="GO:0140359">
    <property type="term" value="F:ABC-type transporter activity"/>
    <property type="evidence" value="ECO:0007669"/>
    <property type="project" value="InterPro"/>
</dbReference>
<sequence length="529" mass="54930">MSNALTGTGPLLRATLRFDGRSFVPWILIATALSASSVLVYPWVFPTQQDRLGLALAIGSNPALGLIFGPAYDLSTDDGFNAWRSLALGGFLAALGSIFTVTRSSRGQEDSGQAELLASGVLGRSSRLLAGVGLALIGSVALGGVAGVVTSWCGGGWNASLLLGATFAATGWMFAAVAAVTAQLGSDARTANSLAVGTFGALFLLRGFLYSVEAPDWTSWINPLSWMTETRPASGNHWWPLVPAMALTLVLLGIAFLLQSRRDFGQGAIVPGPGPARGRVGTPWSLAVRLNRAPLLTWAVAFMMIGVVFGFFSRSFKDILSGDSAAASVLASGAATPDGLAPAFLVTILSLVGILAAIPGVQILQKVRIEELAGRLEPVLAAAVPRSRYFTANVMLALATPTIYLLLAGAAITALASGDLGIDAGKVLLQAVVTVPAVWTATAVSVAVVGARPQVVIASWAGVFISFVLTLLGPTFRLWDWVLAISPFWHVPNVSVDDGGWSGLAGISAVTAVFLLIGFTGFRRRDLDG</sequence>
<feature type="transmembrane region" description="Helical" evidence="5">
    <location>
        <begin position="428"/>
        <end position="449"/>
    </location>
</feature>
<reference evidence="7 8" key="1">
    <citation type="submission" date="2019-08" db="EMBL/GenBank/DDBJ databases">
        <title>Arthrobacter sp. nov., isolated from plateau pika and Tibetan wild ass.</title>
        <authorList>
            <person name="Ge Y."/>
        </authorList>
    </citation>
    <scope>NUCLEOTIDE SEQUENCE [LARGE SCALE GENOMIC DNA]</scope>
    <source>
        <strain evidence="7 8">785</strain>
    </source>
</reference>
<comment type="caution">
    <text evidence="7">The sequence shown here is derived from an EMBL/GenBank/DDBJ whole genome shotgun (WGS) entry which is preliminary data.</text>
</comment>
<evidence type="ECO:0000313" key="7">
    <source>
        <dbReference type="EMBL" id="KAD3632916.1"/>
    </source>
</evidence>
<feature type="transmembrane region" description="Helical" evidence="5">
    <location>
        <begin position="128"/>
        <end position="149"/>
    </location>
</feature>
<feature type="transmembrane region" description="Helical" evidence="5">
    <location>
        <begin position="394"/>
        <end position="416"/>
    </location>
</feature>
<evidence type="ECO:0000256" key="2">
    <source>
        <dbReference type="ARBA" id="ARBA00022692"/>
    </source>
</evidence>
<feature type="transmembrane region" description="Helical" evidence="5">
    <location>
        <begin position="83"/>
        <end position="101"/>
    </location>
</feature>
<feature type="transmembrane region" description="Helical" evidence="5">
    <location>
        <begin position="456"/>
        <end position="479"/>
    </location>
</feature>
<evidence type="ECO:0000313" key="8">
    <source>
        <dbReference type="Proteomes" id="UP000326852"/>
    </source>
</evidence>
<feature type="transmembrane region" description="Helical" evidence="5">
    <location>
        <begin position="194"/>
        <end position="212"/>
    </location>
</feature>
<feature type="transmembrane region" description="Helical" evidence="5">
    <location>
        <begin position="237"/>
        <end position="258"/>
    </location>
</feature>